<dbReference type="EMBL" id="NNRN01000051">
    <property type="protein sequence ID" value="OYR28392.1"/>
    <property type="molecule type" value="Genomic_DNA"/>
</dbReference>
<protein>
    <submittedName>
        <fullName evidence="1">Uncharacterized protein</fullName>
    </submittedName>
</protein>
<dbReference type="Proteomes" id="UP000216363">
    <property type="component" value="Unassembled WGS sequence"/>
</dbReference>
<evidence type="ECO:0000313" key="1">
    <source>
        <dbReference type="EMBL" id="OYR28392.1"/>
    </source>
</evidence>
<dbReference type="AlphaFoldDB" id="A0A256GMP0"/>
<accession>A0A256GMP0</accession>
<evidence type="ECO:0000313" key="2">
    <source>
        <dbReference type="Proteomes" id="UP000216363"/>
    </source>
</evidence>
<reference evidence="1 2" key="1">
    <citation type="submission" date="2017-07" db="EMBL/GenBank/DDBJ databases">
        <title>Draft genome of Ochrobactrum lupini type strain LUP21.</title>
        <authorList>
            <person name="Krzyzanowska D.M."/>
            <person name="Jafra S."/>
        </authorList>
    </citation>
    <scope>NUCLEOTIDE SEQUENCE [LARGE SCALE GENOMIC DNA]</scope>
    <source>
        <strain evidence="1 2">LUP21</strain>
    </source>
</reference>
<name>A0A256GMP0_9HYPH</name>
<gene>
    <name evidence="1" type="ORF">CES86_3007</name>
</gene>
<comment type="caution">
    <text evidence="1">The sequence shown here is derived from an EMBL/GenBank/DDBJ whole genome shotgun (WGS) entry which is preliminary data.</text>
</comment>
<proteinExistence type="predicted"/>
<sequence>MDGALRFQAESCTVSLFSSLVALQAAPSRAIARTFSVYRIFLEQNRYTLLPKMH</sequence>
<organism evidence="1 2">
    <name type="scientific">Brucella lupini</name>
    <dbReference type="NCBI Taxonomy" id="255457"/>
    <lineage>
        <taxon>Bacteria</taxon>
        <taxon>Pseudomonadati</taxon>
        <taxon>Pseudomonadota</taxon>
        <taxon>Alphaproteobacteria</taxon>
        <taxon>Hyphomicrobiales</taxon>
        <taxon>Brucellaceae</taxon>
        <taxon>Brucella/Ochrobactrum group</taxon>
        <taxon>Brucella</taxon>
    </lineage>
</organism>